<dbReference type="Proteomes" id="UP000624703">
    <property type="component" value="Unassembled WGS sequence"/>
</dbReference>
<keyword evidence="4" id="KW-0106">Calcium</keyword>
<dbReference type="Gene3D" id="2.160.20.10">
    <property type="entry name" value="Single-stranded right-handed beta-helix, Pectin lyase-like"/>
    <property type="match status" value="2"/>
</dbReference>
<evidence type="ECO:0000313" key="6">
    <source>
        <dbReference type="EMBL" id="MBK1790780.1"/>
    </source>
</evidence>
<dbReference type="Gene3D" id="2.60.120.260">
    <property type="entry name" value="Galactose-binding domain-like"/>
    <property type="match status" value="1"/>
</dbReference>
<evidence type="ECO:0000259" key="5">
    <source>
        <dbReference type="Pfam" id="PF21231"/>
    </source>
</evidence>
<dbReference type="SUPFAM" id="SSF51126">
    <property type="entry name" value="Pectin lyase-like"/>
    <property type="match status" value="1"/>
</dbReference>
<gene>
    <name evidence="6" type="ORF">JIN82_06385</name>
</gene>
<comment type="caution">
    <text evidence="6">The sequence shown here is derived from an EMBL/GenBank/DDBJ whole genome shotgun (WGS) entry which is preliminary data.</text>
</comment>
<dbReference type="Pfam" id="PF21231">
    <property type="entry name" value="GH141_M"/>
    <property type="match status" value="1"/>
</dbReference>
<evidence type="ECO:0000313" key="7">
    <source>
        <dbReference type="Proteomes" id="UP000624703"/>
    </source>
</evidence>
<feature type="domain" description="GH141-like insertion" evidence="5">
    <location>
        <begin position="118"/>
        <end position="275"/>
    </location>
</feature>
<keyword evidence="2" id="KW-0964">Secreted</keyword>
<dbReference type="InterPro" id="IPR048482">
    <property type="entry name" value="GH141_ins"/>
</dbReference>
<dbReference type="PANTHER" id="PTHR36453:SF1">
    <property type="entry name" value="RIGHT HANDED BETA HELIX DOMAIN-CONTAINING PROTEIN"/>
    <property type="match status" value="1"/>
</dbReference>
<keyword evidence="7" id="KW-1185">Reference proteome</keyword>
<keyword evidence="3" id="KW-0732">Signal</keyword>
<accession>A0A8J7SKH4</accession>
<dbReference type="InterPro" id="IPR011050">
    <property type="entry name" value="Pectin_lyase_fold/virulence"/>
</dbReference>
<dbReference type="RefSeq" id="WP_200310805.1">
    <property type="nucleotide sequence ID" value="NZ_JAENIM010000033.1"/>
</dbReference>
<evidence type="ECO:0000256" key="4">
    <source>
        <dbReference type="ARBA" id="ARBA00022837"/>
    </source>
</evidence>
<comment type="subcellular location">
    <subcellularLocation>
        <location evidence="1">Secreted</location>
    </subcellularLocation>
</comment>
<reference evidence="6" key="1">
    <citation type="submission" date="2021-01" db="EMBL/GenBank/DDBJ databases">
        <title>Modified the classification status of verrucomicrobia.</title>
        <authorList>
            <person name="Feng X."/>
        </authorList>
    </citation>
    <scope>NUCLEOTIDE SEQUENCE</scope>
    <source>
        <strain evidence="6">_KCTC 22039</strain>
    </source>
</reference>
<dbReference type="Pfam" id="PF17963">
    <property type="entry name" value="Big_9"/>
    <property type="match status" value="2"/>
</dbReference>
<evidence type="ECO:0000256" key="3">
    <source>
        <dbReference type="ARBA" id="ARBA00022729"/>
    </source>
</evidence>
<name>A0A8J7SKH4_9BACT</name>
<dbReference type="InterPro" id="IPR059100">
    <property type="entry name" value="TSP3_bac"/>
</dbReference>
<evidence type="ECO:0000256" key="2">
    <source>
        <dbReference type="ARBA" id="ARBA00022525"/>
    </source>
</evidence>
<dbReference type="InterPro" id="IPR012334">
    <property type="entry name" value="Pectin_lyas_fold"/>
</dbReference>
<dbReference type="PANTHER" id="PTHR36453">
    <property type="entry name" value="SECRETED PROTEIN-RELATED"/>
    <property type="match status" value="1"/>
</dbReference>
<dbReference type="Gene3D" id="2.60.40.3440">
    <property type="match status" value="1"/>
</dbReference>
<evidence type="ECO:0000256" key="1">
    <source>
        <dbReference type="ARBA" id="ARBA00004613"/>
    </source>
</evidence>
<dbReference type="EMBL" id="JAENIM010000033">
    <property type="protein sequence ID" value="MBK1790780.1"/>
    <property type="molecule type" value="Genomic_DNA"/>
</dbReference>
<organism evidence="6 7">
    <name type="scientific">Persicirhabdus sediminis</name>
    <dbReference type="NCBI Taxonomy" id="454144"/>
    <lineage>
        <taxon>Bacteria</taxon>
        <taxon>Pseudomonadati</taxon>
        <taxon>Verrucomicrobiota</taxon>
        <taxon>Verrucomicrobiia</taxon>
        <taxon>Verrucomicrobiales</taxon>
        <taxon>Verrucomicrobiaceae</taxon>
        <taxon>Persicirhabdus</taxon>
    </lineage>
</organism>
<sequence>MKRNLFLLSCLCGLTAGQSAEVHVSPIGKDTNDGSEASPYQTLSKAQTAARELISAGLQEDLQVVLHGGRYQLSSELQFTADDTDSSHRVTWMARDGANAVISGGKAITGWQLQPDGIWTVQIPEVQSGDWYFRQLFVDGKRAIRARYPNEDGTNNWALQCESTYSGGSSSKSITSYGAKVLDDDAMVDAAATWQGFEDIEMVVLRVWSASRKFLTDFDADTRSFEFEGPHSQVVHYQLTKNPKYCYFENSKSFLDSPGEFYLERSSGICYYIPRPGENLSQLEVIAPVVSVGMDSPARLVRVSGPLENLHFYNLTFAHCDFDIPRITNDPKGFSGWSEGQGCYDMGGAGPNYVRPLPGAIHLDSVKNSSFVKCRVLHMEPSGIMLDNSGGNSSTGSTGNLFKACEIADIGGNGISVDHWDSTSTNNIIDNCSIHHIAGRFHSGHPVVSSKSGSQTISQNEIYHLAYGGPSIGWWGGGNSYTISYNHIHDYNNMVHDTGAIYTLGNLSGTLIEHNHLHDGNRSVNQSGARIIFFDELSENAHIDGNIGYDSNNEFAFNNHKNTETVDGVTYKDGWTRMTWEGGVRTSTDWPCDPDYGNNLTVKGLESEPTAEMLETPAYRLAGLQPQWRYLLETEIEATELINWQPLTSDGFENGLGSWQSAGADAVLHIDAAVAYQGENCVKLSNSGSSSQLTLSSPLDVSERESVKLAFWYLAESYVDGESFSLSFFDGAEWVSVASFEPNVDFINHQFHYGDVVVPAHRFSPAGLPANAQFRFENHGSASSMVYLDELVVSIPNKAPLAHDDSYKTPANGSLLSVAAPGVLANDSDAEGDALSVVLVADVSVGDLQLNADGSFSYSAPEGFSGLLSFAYQAVDSLGASTPAVVTIEVFTEATIELMVDPEITSFDYRSNTGDAPDWRSQKADRITYDINDKAGAVGDLQDFNLQAKSTAEIASELAIEQNQAVITGIELKPLSWTFGFVGWTDGSSKFGDSDGEIEISYGIDITTSRGVYRKVVVSSLLPTTESASFPLELAASETWVTGEGFLGDITQANVLLNSVQDIAFVGISEIIKTPTNSATSYHTLIGQSIDLSVMLVEMTVEDDAYKMFSNQQMAVSAPGVMENDLDVSYVELVSDVSNGQLVFNADGSFSYQPAGGFVGQDSFVYRGYDADGQAMEASVIITVLAETQLELIVDPNIADGNYVQNATEAPDWRKDINDARQQVAFNIVAGTGEDGDEFDFQLMTKTGSQLAVELGMPAEEIAIANVNLDVNQWDLNLNNWTADGKFGDGANTGSYQVTYSLSIATINGSYRYECTDTLLPESNLAGHLQNLTVSGNWLEGAGYLGDIADAHVALSDVESIVFNGHMLINEVGSNDSRSFYLVRYLSIPVSLEALDLSAIDSDGDGVSDEDEIIAGTDPHDPNSVFKLSFSSVVNSDSLSLSWPSAEGRTYQLMKSNDLIHWEPTGEVISATPPSNEIQLDELAGEEKLFLRIEVTKH</sequence>
<dbReference type="Pfam" id="PF18884">
    <property type="entry name" value="TSP3_bac"/>
    <property type="match status" value="1"/>
</dbReference>
<proteinExistence type="predicted"/>
<protein>
    <submittedName>
        <fullName evidence="6">Cadherin-like domain-containing protein</fullName>
    </submittedName>
</protein>